<dbReference type="GO" id="GO:0016020">
    <property type="term" value="C:membrane"/>
    <property type="evidence" value="ECO:0007669"/>
    <property type="project" value="InterPro"/>
</dbReference>
<evidence type="ECO:0008006" key="6">
    <source>
        <dbReference type="Google" id="ProtNLM"/>
    </source>
</evidence>
<dbReference type="KEGG" id="cad:Curi_c27510"/>
<dbReference type="OrthoDB" id="411368at2"/>
<accession>K0B2L8</accession>
<evidence type="ECO:0000256" key="3">
    <source>
        <dbReference type="SAM" id="Phobius"/>
    </source>
</evidence>
<dbReference type="Proteomes" id="UP000006094">
    <property type="component" value="Chromosome"/>
</dbReference>
<feature type="transmembrane region" description="Helical" evidence="3">
    <location>
        <begin position="144"/>
        <end position="165"/>
    </location>
</feature>
<dbReference type="AlphaFoldDB" id="K0B2L8"/>
<sequence length="171" mass="18412">MKNIHVKTKNLTKIAIMSSLICIATYLFKIPSINGYTHLGDCMIFISVLILGWKKGALAGGIGGALADFLGGYMQWVLPTFIIKICMGVIMGLMAERLFPKLKYGWLIGAFVGGAFQVAAYTLVKIPLAGWGYAISSFPTVTMQTISSIVIAFILGSTLLASGTIKKLKEI</sequence>
<name>K0B2L8_GOTA9</name>
<dbReference type="InterPro" id="IPR009825">
    <property type="entry name" value="ECF_substrate-spec-like"/>
</dbReference>
<dbReference type="Gene3D" id="1.10.1760.20">
    <property type="match status" value="1"/>
</dbReference>
<dbReference type="RefSeq" id="WP_014968878.1">
    <property type="nucleotide sequence ID" value="NC_018664.1"/>
</dbReference>
<protein>
    <recommendedName>
        <fullName evidence="6">ECF transporter S component</fullName>
    </recommendedName>
</protein>
<keyword evidence="2 3" id="KW-1133">Transmembrane helix</keyword>
<dbReference type="Pfam" id="PF07155">
    <property type="entry name" value="ECF-ribofla_trS"/>
    <property type="match status" value="1"/>
</dbReference>
<evidence type="ECO:0000256" key="1">
    <source>
        <dbReference type="ARBA" id="ARBA00022692"/>
    </source>
</evidence>
<feature type="transmembrane region" description="Helical" evidence="3">
    <location>
        <begin position="106"/>
        <end position="124"/>
    </location>
</feature>
<evidence type="ECO:0000313" key="5">
    <source>
        <dbReference type="Proteomes" id="UP000006094"/>
    </source>
</evidence>
<dbReference type="PANTHER" id="PTHR37815">
    <property type="entry name" value="UPF0397 PROTEIN BC_2624-RELATED"/>
    <property type="match status" value="1"/>
</dbReference>
<keyword evidence="1 3" id="KW-0812">Transmembrane</keyword>
<dbReference type="HOGENOM" id="CLU_084705_1_0_9"/>
<proteinExistence type="predicted"/>
<reference evidence="4 5" key="1">
    <citation type="journal article" date="2012" name="PLoS ONE">
        <title>The purine-utilizing bacterium Clostridium acidurici 9a: a genome-guided metabolic reconsideration.</title>
        <authorList>
            <person name="Hartwich K."/>
            <person name="Poehlein A."/>
            <person name="Daniel R."/>
        </authorList>
    </citation>
    <scope>NUCLEOTIDE SEQUENCE [LARGE SCALE GENOMIC DNA]</scope>
    <source>
        <strain evidence="5">ATCC 7906 / DSM 604 / BCRC 14475 / CIP 104303 / KCTC 5404 / NCIMB 10678 / 9a</strain>
    </source>
</reference>
<dbReference type="EMBL" id="CP003326">
    <property type="protein sequence ID" value="AFS79744.1"/>
    <property type="molecule type" value="Genomic_DNA"/>
</dbReference>
<evidence type="ECO:0000313" key="4">
    <source>
        <dbReference type="EMBL" id="AFS79744.1"/>
    </source>
</evidence>
<feature type="transmembrane region" description="Helical" evidence="3">
    <location>
        <begin position="73"/>
        <end position="94"/>
    </location>
</feature>
<dbReference type="PANTHER" id="PTHR37815:SF3">
    <property type="entry name" value="UPF0397 PROTEIN SPR0429"/>
    <property type="match status" value="1"/>
</dbReference>
<dbReference type="STRING" id="1128398.Curi_c27510"/>
<gene>
    <name evidence="4" type="ordered locus">Curi_c27510</name>
</gene>
<dbReference type="eggNOG" id="COG4720">
    <property type="taxonomic scope" value="Bacteria"/>
</dbReference>
<feature type="transmembrane region" description="Helical" evidence="3">
    <location>
        <begin position="12"/>
        <end position="28"/>
    </location>
</feature>
<evidence type="ECO:0000256" key="2">
    <source>
        <dbReference type="ARBA" id="ARBA00022989"/>
    </source>
</evidence>
<keyword evidence="5" id="KW-1185">Reference proteome</keyword>
<keyword evidence="3" id="KW-0472">Membrane</keyword>
<organism evidence="4 5">
    <name type="scientific">Gottschalkia acidurici (strain ATCC 7906 / DSM 604 / BCRC 14475 / CIP 104303 / KCTC 5404 / NCIMB 10678 / 9a)</name>
    <name type="common">Clostridium acidurici</name>
    <dbReference type="NCBI Taxonomy" id="1128398"/>
    <lineage>
        <taxon>Bacteria</taxon>
        <taxon>Bacillati</taxon>
        <taxon>Bacillota</taxon>
        <taxon>Tissierellia</taxon>
        <taxon>Tissierellales</taxon>
        <taxon>Gottschalkiaceae</taxon>
        <taxon>Gottschalkia</taxon>
    </lineage>
</organism>